<comment type="caution">
    <text evidence="3">The sequence shown here is derived from an EMBL/GenBank/DDBJ whole genome shotgun (WGS) entry which is preliminary data.</text>
</comment>
<dbReference type="Proteomes" id="UP000334990">
    <property type="component" value="Unassembled WGS sequence"/>
</dbReference>
<protein>
    <submittedName>
        <fullName evidence="3">Uncharacterized protein</fullName>
    </submittedName>
</protein>
<reference evidence="3 4" key="1">
    <citation type="submission" date="2019-10" db="EMBL/GenBank/DDBJ databases">
        <title>Whole genome shotgun sequence of Acrocarpospora corrugata NBRC 13972.</title>
        <authorList>
            <person name="Ichikawa N."/>
            <person name="Kimura A."/>
            <person name="Kitahashi Y."/>
            <person name="Komaki H."/>
            <person name="Oguchi A."/>
        </authorList>
    </citation>
    <scope>NUCLEOTIDE SEQUENCE [LARGE SCALE GENOMIC DNA]</scope>
    <source>
        <strain evidence="3 4">NBRC 13972</strain>
    </source>
</reference>
<accession>A0A5M3W8E2</accession>
<evidence type="ECO:0000313" key="4">
    <source>
        <dbReference type="Proteomes" id="UP000334990"/>
    </source>
</evidence>
<keyword evidence="2" id="KW-1133">Transmembrane helix</keyword>
<keyword evidence="2" id="KW-0472">Membrane</keyword>
<evidence type="ECO:0000256" key="2">
    <source>
        <dbReference type="SAM" id="Phobius"/>
    </source>
</evidence>
<sequence length="153" mass="16214">MTVTETKKTLDKQSQDDLFEVNLPMMSLQVHRPHMQLPHPGKAEAQQAMRTAKSMMPTSERIVYYGGLGALAVLGVIEWPIAAAIGIGTMVASHARAAVKTTKPTPAADAKPARAAAAKTARAQAADAKMARPAPKRAPTRPRAGAARGRKQA</sequence>
<name>A0A5M3W8E2_9ACTN</name>
<evidence type="ECO:0000313" key="3">
    <source>
        <dbReference type="EMBL" id="GES05124.1"/>
    </source>
</evidence>
<feature type="transmembrane region" description="Helical" evidence="2">
    <location>
        <begin position="62"/>
        <end position="87"/>
    </location>
</feature>
<keyword evidence="4" id="KW-1185">Reference proteome</keyword>
<proteinExistence type="predicted"/>
<feature type="region of interest" description="Disordered" evidence="1">
    <location>
        <begin position="101"/>
        <end position="153"/>
    </location>
</feature>
<dbReference type="RefSeq" id="WP_155341159.1">
    <property type="nucleotide sequence ID" value="NZ_BAAABN010000040.1"/>
</dbReference>
<dbReference type="OrthoDB" id="3831210at2"/>
<organism evidence="3 4">
    <name type="scientific">Acrocarpospora corrugata</name>
    <dbReference type="NCBI Taxonomy" id="35763"/>
    <lineage>
        <taxon>Bacteria</taxon>
        <taxon>Bacillati</taxon>
        <taxon>Actinomycetota</taxon>
        <taxon>Actinomycetes</taxon>
        <taxon>Streptosporangiales</taxon>
        <taxon>Streptosporangiaceae</taxon>
        <taxon>Acrocarpospora</taxon>
    </lineage>
</organism>
<keyword evidence="2" id="KW-0812">Transmembrane</keyword>
<evidence type="ECO:0000256" key="1">
    <source>
        <dbReference type="SAM" id="MobiDB-lite"/>
    </source>
</evidence>
<gene>
    <name evidence="3" type="ORF">Acor_71920</name>
</gene>
<feature type="compositionally biased region" description="Low complexity" evidence="1">
    <location>
        <begin position="101"/>
        <end position="133"/>
    </location>
</feature>
<dbReference type="EMBL" id="BLAD01000093">
    <property type="protein sequence ID" value="GES05124.1"/>
    <property type="molecule type" value="Genomic_DNA"/>
</dbReference>
<dbReference type="AlphaFoldDB" id="A0A5M3W8E2"/>